<dbReference type="EMBL" id="OZ020110">
    <property type="protein sequence ID" value="CAK9262480.1"/>
    <property type="molecule type" value="Genomic_DNA"/>
</dbReference>
<dbReference type="Proteomes" id="UP001497444">
    <property type="component" value="Chromosome 15"/>
</dbReference>
<evidence type="ECO:0000313" key="2">
    <source>
        <dbReference type="EMBL" id="CAK9262480.1"/>
    </source>
</evidence>
<keyword evidence="3" id="KW-1185">Reference proteome</keyword>
<feature type="region of interest" description="Disordered" evidence="1">
    <location>
        <begin position="63"/>
        <end position="83"/>
    </location>
</feature>
<reference evidence="2" key="1">
    <citation type="submission" date="2024-02" db="EMBL/GenBank/DDBJ databases">
        <authorList>
            <consortium name="ELIXIR-Norway"/>
            <consortium name="Elixir Norway"/>
        </authorList>
    </citation>
    <scope>NUCLEOTIDE SEQUENCE</scope>
</reference>
<sequence length="132" mass="15277">MIRRRLQSTQERETADLSAIVPMERKAMMRERSGLEPLFCQRPREDMKSPWDPLGLEMMVERPPSVSRGLDGPPTRTGSLDVESENVLHSDVLEEKTWPLLTHTIRKPSDETVYTTYLDGNCNESYPNERMK</sequence>
<gene>
    <name evidence="2" type="ORF">CSSPJE1EN1_LOCUS7958</name>
</gene>
<protein>
    <submittedName>
        <fullName evidence="2">Uncharacterized protein</fullName>
    </submittedName>
</protein>
<evidence type="ECO:0000256" key="1">
    <source>
        <dbReference type="SAM" id="MobiDB-lite"/>
    </source>
</evidence>
<evidence type="ECO:0000313" key="3">
    <source>
        <dbReference type="Proteomes" id="UP001497444"/>
    </source>
</evidence>
<proteinExistence type="predicted"/>
<name>A0ABP0WAA7_9BRYO</name>
<organism evidence="2 3">
    <name type="scientific">Sphagnum jensenii</name>
    <dbReference type="NCBI Taxonomy" id="128206"/>
    <lineage>
        <taxon>Eukaryota</taxon>
        <taxon>Viridiplantae</taxon>
        <taxon>Streptophyta</taxon>
        <taxon>Embryophyta</taxon>
        <taxon>Bryophyta</taxon>
        <taxon>Sphagnophytina</taxon>
        <taxon>Sphagnopsida</taxon>
        <taxon>Sphagnales</taxon>
        <taxon>Sphagnaceae</taxon>
        <taxon>Sphagnum</taxon>
    </lineage>
</organism>
<accession>A0ABP0WAA7</accession>